<comment type="cofactor">
    <cofactor evidence="1">
        <name>Mg(2+)</name>
        <dbReference type="ChEBI" id="CHEBI:18420"/>
    </cofactor>
</comment>
<dbReference type="InterPro" id="IPR015813">
    <property type="entry name" value="Pyrv/PenolPyrv_kinase-like_dom"/>
</dbReference>
<keyword evidence="5" id="KW-1185">Reference proteome</keyword>
<keyword evidence="3" id="KW-0460">Magnesium</keyword>
<keyword evidence="2" id="KW-0479">Metal-binding</keyword>
<dbReference type="Gene3D" id="3.20.20.60">
    <property type="entry name" value="Phosphoenolpyruvate-binding domains"/>
    <property type="match status" value="1"/>
</dbReference>
<keyword evidence="4" id="KW-0456">Lyase</keyword>
<name>A0A239JQ34_9NOCA</name>
<dbReference type="OrthoDB" id="9808769at2"/>
<dbReference type="SUPFAM" id="SSF51621">
    <property type="entry name" value="Phosphoenolpyruvate/pyruvate domain"/>
    <property type="match status" value="1"/>
</dbReference>
<evidence type="ECO:0000256" key="1">
    <source>
        <dbReference type="ARBA" id="ARBA00001946"/>
    </source>
</evidence>
<dbReference type="Pfam" id="PF22484">
    <property type="entry name" value="DUF6986"/>
    <property type="match status" value="1"/>
</dbReference>
<protein>
    <submittedName>
        <fullName evidence="4">Citrate lyase beta subunit</fullName>
    </submittedName>
</protein>
<dbReference type="RefSeq" id="WP_089247902.1">
    <property type="nucleotide sequence ID" value="NZ_FZOW01000009.1"/>
</dbReference>
<sequence>MTTDGSPSTGSATSLDAAAFDRIEAILRPVDAQLARDYPGDKIGGQPIHTVYVPASAADAALPRQWGAQAVELLDRRVEVFESLDTAGVLPAVRSVLASAPIQDLRLDFEDGYGWRSDDDEDRHARHAGQTLAALAADSSGPSWLGIRSKGLAPHERRRGIRTLELVLDAAGGVPAGFVFTVPKLRAAEQVTAVVALCEEIERAHGLPVGVLRFELQIESPQAIVGSDGTATLARALRLAHGRCTSMHYGTYDYSAACGITSAQQSLAHPVADHAKNVILAAAAQTGVWVSDGSTQVVPTGTPSDVEAAIQRHHGLVTRSLERGFYQGWDMHPGHLATRWAATFAFFRQAMPTAASRVAAYLARQDSGVMDEPATAQALAGVLVRGLDSGAVTELELTNVSASITRAALDGLLARSIGGGAAASSVPVSGM</sequence>
<evidence type="ECO:0000313" key="5">
    <source>
        <dbReference type="Proteomes" id="UP000198327"/>
    </source>
</evidence>
<dbReference type="AlphaFoldDB" id="A0A239JQ34"/>
<evidence type="ECO:0000313" key="4">
    <source>
        <dbReference type="EMBL" id="SNT07879.1"/>
    </source>
</evidence>
<dbReference type="PANTHER" id="PTHR32308:SF10">
    <property type="entry name" value="CITRATE LYASE SUBUNIT BETA"/>
    <property type="match status" value="1"/>
</dbReference>
<dbReference type="Proteomes" id="UP000198327">
    <property type="component" value="Unassembled WGS sequence"/>
</dbReference>
<dbReference type="GO" id="GO:0006107">
    <property type="term" value="P:oxaloacetate metabolic process"/>
    <property type="evidence" value="ECO:0007669"/>
    <property type="project" value="TreeGrafter"/>
</dbReference>
<organism evidence="4 5">
    <name type="scientific">Rhodococcoides kyotonense</name>
    <dbReference type="NCBI Taxonomy" id="398843"/>
    <lineage>
        <taxon>Bacteria</taxon>
        <taxon>Bacillati</taxon>
        <taxon>Actinomycetota</taxon>
        <taxon>Actinomycetes</taxon>
        <taxon>Mycobacteriales</taxon>
        <taxon>Nocardiaceae</taxon>
        <taxon>Rhodococcoides</taxon>
    </lineage>
</organism>
<evidence type="ECO:0000256" key="2">
    <source>
        <dbReference type="ARBA" id="ARBA00022723"/>
    </source>
</evidence>
<dbReference type="InterPro" id="IPR054255">
    <property type="entry name" value="DUF6986"/>
</dbReference>
<dbReference type="PANTHER" id="PTHR32308">
    <property type="entry name" value="LYASE BETA SUBUNIT, PUTATIVE (AFU_ORTHOLOGUE AFUA_4G13030)-RELATED"/>
    <property type="match status" value="1"/>
</dbReference>
<dbReference type="EMBL" id="FZOW01000009">
    <property type="protein sequence ID" value="SNT07879.1"/>
    <property type="molecule type" value="Genomic_DNA"/>
</dbReference>
<evidence type="ECO:0000256" key="3">
    <source>
        <dbReference type="ARBA" id="ARBA00022842"/>
    </source>
</evidence>
<dbReference type="STRING" id="398843.A3K89_11980"/>
<reference evidence="5" key="1">
    <citation type="submission" date="2017-06" db="EMBL/GenBank/DDBJ databases">
        <authorList>
            <person name="Varghese N."/>
            <person name="Submissions S."/>
        </authorList>
    </citation>
    <scope>NUCLEOTIDE SEQUENCE [LARGE SCALE GENOMIC DNA]</scope>
    <source>
        <strain evidence="5">JCM 23211</strain>
    </source>
</reference>
<dbReference type="GO" id="GO:0000287">
    <property type="term" value="F:magnesium ion binding"/>
    <property type="evidence" value="ECO:0007669"/>
    <property type="project" value="TreeGrafter"/>
</dbReference>
<dbReference type="InterPro" id="IPR040442">
    <property type="entry name" value="Pyrv_kinase-like_dom_sf"/>
</dbReference>
<accession>A0A239JQ34</accession>
<proteinExistence type="predicted"/>
<gene>
    <name evidence="4" type="ORF">SAMN05421642_10914</name>
</gene>
<dbReference type="GO" id="GO:0016829">
    <property type="term" value="F:lyase activity"/>
    <property type="evidence" value="ECO:0007669"/>
    <property type="project" value="UniProtKB-KW"/>
</dbReference>